<evidence type="ECO:0000256" key="1">
    <source>
        <dbReference type="ARBA" id="ARBA00004236"/>
    </source>
</evidence>
<dbReference type="OrthoDB" id="9806525at2"/>
<evidence type="ECO:0000256" key="2">
    <source>
        <dbReference type="ARBA" id="ARBA00022475"/>
    </source>
</evidence>
<dbReference type="Gene3D" id="3.90.550.10">
    <property type="entry name" value="Spore Coat Polysaccharide Biosynthesis Protein SpsA, Chain A"/>
    <property type="match status" value="1"/>
</dbReference>
<evidence type="ECO:0000313" key="7">
    <source>
        <dbReference type="EMBL" id="QDT58207.1"/>
    </source>
</evidence>
<dbReference type="InterPro" id="IPR001173">
    <property type="entry name" value="Glyco_trans_2-like"/>
</dbReference>
<dbReference type="InterPro" id="IPR029044">
    <property type="entry name" value="Nucleotide-diphossugar_trans"/>
</dbReference>
<gene>
    <name evidence="7" type="ORF">SV7mr_06960</name>
</gene>
<dbReference type="Proteomes" id="UP000315003">
    <property type="component" value="Chromosome"/>
</dbReference>
<name>A0A517SQ03_9BACT</name>
<evidence type="ECO:0000256" key="3">
    <source>
        <dbReference type="ARBA" id="ARBA00022676"/>
    </source>
</evidence>
<dbReference type="GO" id="GO:0016757">
    <property type="term" value="F:glycosyltransferase activity"/>
    <property type="evidence" value="ECO:0007669"/>
    <property type="project" value="UniProtKB-KW"/>
</dbReference>
<dbReference type="EMBL" id="CP036272">
    <property type="protein sequence ID" value="QDT58207.1"/>
    <property type="molecule type" value="Genomic_DNA"/>
</dbReference>
<keyword evidence="3" id="KW-0328">Glycosyltransferase</keyword>
<dbReference type="SUPFAM" id="SSF53448">
    <property type="entry name" value="Nucleotide-diphospho-sugar transferases"/>
    <property type="match status" value="1"/>
</dbReference>
<reference evidence="7 8" key="1">
    <citation type="submission" date="2019-02" db="EMBL/GenBank/DDBJ databases">
        <title>Deep-cultivation of Planctomycetes and their phenomic and genomic characterization uncovers novel biology.</title>
        <authorList>
            <person name="Wiegand S."/>
            <person name="Jogler M."/>
            <person name="Boedeker C."/>
            <person name="Pinto D."/>
            <person name="Vollmers J."/>
            <person name="Rivas-Marin E."/>
            <person name="Kohn T."/>
            <person name="Peeters S.H."/>
            <person name="Heuer A."/>
            <person name="Rast P."/>
            <person name="Oberbeckmann S."/>
            <person name="Bunk B."/>
            <person name="Jeske O."/>
            <person name="Meyerdierks A."/>
            <person name="Storesund J.E."/>
            <person name="Kallscheuer N."/>
            <person name="Luecker S."/>
            <person name="Lage O.M."/>
            <person name="Pohl T."/>
            <person name="Merkel B.J."/>
            <person name="Hornburger P."/>
            <person name="Mueller R.-W."/>
            <person name="Bruemmer F."/>
            <person name="Labrenz M."/>
            <person name="Spormann A.M."/>
            <person name="Op den Camp H."/>
            <person name="Overmann J."/>
            <person name="Amann R."/>
            <person name="Jetten M.S.M."/>
            <person name="Mascher T."/>
            <person name="Medema M.H."/>
            <person name="Devos D.P."/>
            <person name="Kaster A.-K."/>
            <person name="Ovreas L."/>
            <person name="Rohde M."/>
            <person name="Galperin M.Y."/>
            <person name="Jogler C."/>
        </authorList>
    </citation>
    <scope>NUCLEOTIDE SEQUENCE [LARGE SCALE GENOMIC DNA]</scope>
    <source>
        <strain evidence="7 8">SV_7m_r</strain>
    </source>
</reference>
<dbReference type="GO" id="GO:0005886">
    <property type="term" value="C:plasma membrane"/>
    <property type="evidence" value="ECO:0007669"/>
    <property type="project" value="UniProtKB-SubCell"/>
</dbReference>
<evidence type="ECO:0000256" key="5">
    <source>
        <dbReference type="ARBA" id="ARBA00023136"/>
    </source>
</evidence>
<comment type="subcellular location">
    <subcellularLocation>
        <location evidence="1">Cell membrane</location>
    </subcellularLocation>
</comment>
<dbReference type="PANTHER" id="PTHR43646">
    <property type="entry name" value="GLYCOSYLTRANSFERASE"/>
    <property type="match status" value="1"/>
</dbReference>
<protein>
    <submittedName>
        <fullName evidence="7">N-glycosyltransferase</fullName>
    </submittedName>
</protein>
<keyword evidence="2" id="KW-1003">Cell membrane</keyword>
<dbReference type="PANTHER" id="PTHR43646:SF2">
    <property type="entry name" value="GLYCOSYLTRANSFERASE 2-LIKE DOMAIN-CONTAINING PROTEIN"/>
    <property type="match status" value="1"/>
</dbReference>
<evidence type="ECO:0000313" key="8">
    <source>
        <dbReference type="Proteomes" id="UP000315003"/>
    </source>
</evidence>
<feature type="domain" description="Glycosyltransferase 2-like" evidence="6">
    <location>
        <begin position="7"/>
        <end position="105"/>
    </location>
</feature>
<evidence type="ECO:0000259" key="6">
    <source>
        <dbReference type="Pfam" id="PF00535"/>
    </source>
</evidence>
<evidence type="ECO:0000256" key="4">
    <source>
        <dbReference type="ARBA" id="ARBA00022679"/>
    </source>
</evidence>
<sequence length="240" mass="26979">MATVQISVIIPTLNEGANIESAVKAARAAGASQIIVSDGGSDDATVRLAEKAGALVVLGTTGRGNQLQQGADLADADLLLFLHADCRFEADAWESLKADFLKHMTESPAKKPAKQPVHHVYWGAFEQRINDSRWRFRLLERGNALRIRWRGMPFGDQAMFVDRVSFQQVGGFPQVPLMEDVGLSQRLRRRRWPILRREVVIVDARRWQARGVIKQTLRNWVIQLAHLLGVSESTLSSWYR</sequence>
<keyword evidence="5" id="KW-0472">Membrane</keyword>
<proteinExistence type="predicted"/>
<keyword evidence="8" id="KW-1185">Reference proteome</keyword>
<keyword evidence="4 7" id="KW-0808">Transferase</keyword>
<dbReference type="InterPro" id="IPR026461">
    <property type="entry name" value="Trfase_2_rSAM/seldom_assoc"/>
</dbReference>
<dbReference type="NCBIfam" id="TIGR04283">
    <property type="entry name" value="glyco_like_mftF"/>
    <property type="match status" value="1"/>
</dbReference>
<accession>A0A517SQ03</accession>
<dbReference type="AlphaFoldDB" id="A0A517SQ03"/>
<organism evidence="7 8">
    <name type="scientific">Stieleria bergensis</name>
    <dbReference type="NCBI Taxonomy" id="2528025"/>
    <lineage>
        <taxon>Bacteria</taxon>
        <taxon>Pseudomonadati</taxon>
        <taxon>Planctomycetota</taxon>
        <taxon>Planctomycetia</taxon>
        <taxon>Pirellulales</taxon>
        <taxon>Pirellulaceae</taxon>
        <taxon>Stieleria</taxon>
    </lineage>
</organism>
<dbReference type="RefSeq" id="WP_145269189.1">
    <property type="nucleotide sequence ID" value="NZ_CP036272.1"/>
</dbReference>
<dbReference type="Pfam" id="PF00535">
    <property type="entry name" value="Glycos_transf_2"/>
    <property type="match status" value="1"/>
</dbReference>